<feature type="domain" description="ATP-grasp" evidence="10">
    <location>
        <begin position="129"/>
        <end position="325"/>
    </location>
</feature>
<evidence type="ECO:0000256" key="7">
    <source>
        <dbReference type="ARBA" id="ARBA00048600"/>
    </source>
</evidence>
<evidence type="ECO:0000259" key="11">
    <source>
        <dbReference type="PROSITE" id="PS50979"/>
    </source>
</evidence>
<dbReference type="SUPFAM" id="SSF56059">
    <property type="entry name" value="Glutathione synthetase ATP-binding domain-like"/>
    <property type="match status" value="1"/>
</dbReference>
<comment type="catalytic activity">
    <reaction evidence="7">
        <text>N(6)-biotinyl-L-lysyl-[protein] + hydrogencarbonate + ATP = N(6)-carboxybiotinyl-L-lysyl-[protein] + ADP + phosphate + H(+)</text>
        <dbReference type="Rhea" id="RHEA:13501"/>
        <dbReference type="Rhea" id="RHEA-COMP:10505"/>
        <dbReference type="Rhea" id="RHEA-COMP:10506"/>
        <dbReference type="ChEBI" id="CHEBI:15378"/>
        <dbReference type="ChEBI" id="CHEBI:17544"/>
        <dbReference type="ChEBI" id="CHEBI:30616"/>
        <dbReference type="ChEBI" id="CHEBI:43474"/>
        <dbReference type="ChEBI" id="CHEBI:83144"/>
        <dbReference type="ChEBI" id="CHEBI:83145"/>
        <dbReference type="ChEBI" id="CHEBI:456216"/>
        <dbReference type="EC" id="6.3.4.14"/>
    </reaction>
</comment>
<dbReference type="InterPro" id="IPR011761">
    <property type="entry name" value="ATP-grasp"/>
</dbReference>
<dbReference type="RefSeq" id="WP_091076919.1">
    <property type="nucleotide sequence ID" value="NZ_FOHX01000001.1"/>
</dbReference>
<evidence type="ECO:0000259" key="10">
    <source>
        <dbReference type="PROSITE" id="PS50975"/>
    </source>
</evidence>
<dbReference type="GO" id="GO:0004075">
    <property type="term" value="F:biotin carboxylase activity"/>
    <property type="evidence" value="ECO:0007669"/>
    <property type="project" value="UniProtKB-EC"/>
</dbReference>
<dbReference type="PROSITE" id="PS50979">
    <property type="entry name" value="BC"/>
    <property type="match status" value="1"/>
</dbReference>
<dbReference type="PROSITE" id="PS50975">
    <property type="entry name" value="ATP_GRASP"/>
    <property type="match status" value="1"/>
</dbReference>
<evidence type="ECO:0000256" key="5">
    <source>
        <dbReference type="ARBA" id="ARBA00022840"/>
    </source>
</evidence>
<dbReference type="Pfam" id="PF00289">
    <property type="entry name" value="Biotin_carb_N"/>
    <property type="match status" value="1"/>
</dbReference>
<dbReference type="InterPro" id="IPR011054">
    <property type="entry name" value="Rudment_hybrid_motif"/>
</dbReference>
<evidence type="ECO:0000256" key="9">
    <source>
        <dbReference type="SAM" id="MobiDB-lite"/>
    </source>
</evidence>
<dbReference type="InterPro" id="IPR005481">
    <property type="entry name" value="BC-like_N"/>
</dbReference>
<dbReference type="NCBIfam" id="NF006367">
    <property type="entry name" value="PRK08591.1"/>
    <property type="match status" value="1"/>
</dbReference>
<evidence type="ECO:0000256" key="1">
    <source>
        <dbReference type="ARBA" id="ARBA00003761"/>
    </source>
</evidence>
<dbReference type="SUPFAM" id="SSF52440">
    <property type="entry name" value="PreATP-grasp domain"/>
    <property type="match status" value="1"/>
</dbReference>
<dbReference type="Gene3D" id="3.30.470.20">
    <property type="entry name" value="ATP-grasp fold, B domain"/>
    <property type="match status" value="1"/>
</dbReference>
<comment type="function">
    <text evidence="1">This protein is a component of the acetyl coenzyme A carboxylase complex; first, biotin carboxylase catalyzes the carboxylation of the carrier protein and then the transcarboxylase transfers the carboxyl group to form malonyl-CoA.</text>
</comment>
<evidence type="ECO:0000256" key="4">
    <source>
        <dbReference type="ARBA" id="ARBA00022741"/>
    </source>
</evidence>
<dbReference type="Pfam" id="PF02786">
    <property type="entry name" value="CPSase_L_D2"/>
    <property type="match status" value="1"/>
</dbReference>
<dbReference type="GO" id="GO:0005524">
    <property type="term" value="F:ATP binding"/>
    <property type="evidence" value="ECO:0007669"/>
    <property type="project" value="UniProtKB-UniRule"/>
</dbReference>
<organism evidence="12 13">
    <name type="scientific">Nonomuraea wenchangensis</name>
    <dbReference type="NCBI Taxonomy" id="568860"/>
    <lineage>
        <taxon>Bacteria</taxon>
        <taxon>Bacillati</taxon>
        <taxon>Actinomycetota</taxon>
        <taxon>Actinomycetes</taxon>
        <taxon>Streptosporangiales</taxon>
        <taxon>Streptosporangiaceae</taxon>
        <taxon>Nonomuraea</taxon>
    </lineage>
</organism>
<keyword evidence="6" id="KW-0092">Biotin</keyword>
<dbReference type="Proteomes" id="UP000199361">
    <property type="component" value="Unassembled WGS sequence"/>
</dbReference>
<dbReference type="SUPFAM" id="SSF51246">
    <property type="entry name" value="Rudiment single hybrid motif"/>
    <property type="match status" value="1"/>
</dbReference>
<evidence type="ECO:0000313" key="13">
    <source>
        <dbReference type="Proteomes" id="UP000199361"/>
    </source>
</evidence>
<dbReference type="EMBL" id="FOHX01000001">
    <property type="protein sequence ID" value="SES94572.1"/>
    <property type="molecule type" value="Genomic_DNA"/>
</dbReference>
<keyword evidence="13" id="KW-1185">Reference proteome</keyword>
<evidence type="ECO:0000256" key="8">
    <source>
        <dbReference type="PROSITE-ProRule" id="PRU00409"/>
    </source>
</evidence>
<dbReference type="PANTHER" id="PTHR48095">
    <property type="entry name" value="PYRUVATE CARBOXYLASE SUBUNIT A"/>
    <property type="match status" value="1"/>
</dbReference>
<dbReference type="PANTHER" id="PTHR48095:SF2">
    <property type="entry name" value="BIOTIN CARBOXYLASE, CHLOROPLASTIC"/>
    <property type="match status" value="1"/>
</dbReference>
<dbReference type="AlphaFoldDB" id="A0A1I0AK13"/>
<proteinExistence type="predicted"/>
<protein>
    <recommendedName>
        <fullName evidence="2">biotin carboxylase</fullName>
        <ecNumber evidence="2">6.3.4.14</ecNumber>
    </recommendedName>
</protein>
<dbReference type="FunFam" id="3.40.50.20:FF:000010">
    <property type="entry name" value="Propionyl-CoA carboxylase subunit alpha"/>
    <property type="match status" value="1"/>
</dbReference>
<dbReference type="InterPro" id="IPR011764">
    <property type="entry name" value="Biotin_carboxylation_dom"/>
</dbReference>
<dbReference type="InterPro" id="IPR016185">
    <property type="entry name" value="PreATP-grasp_dom_sf"/>
</dbReference>
<feature type="region of interest" description="Disordered" evidence="9">
    <location>
        <begin position="445"/>
        <end position="465"/>
    </location>
</feature>
<dbReference type="InterPro" id="IPR005479">
    <property type="entry name" value="CPAse_ATP-bd"/>
</dbReference>
<dbReference type="Pfam" id="PF02785">
    <property type="entry name" value="Biotin_carb_C"/>
    <property type="match status" value="1"/>
</dbReference>
<dbReference type="InterPro" id="IPR005482">
    <property type="entry name" value="Biotin_COase_C"/>
</dbReference>
<evidence type="ECO:0000256" key="6">
    <source>
        <dbReference type="ARBA" id="ARBA00023267"/>
    </source>
</evidence>
<gene>
    <name evidence="12" type="ORF">SAMN05421811_101823</name>
</gene>
<evidence type="ECO:0000256" key="3">
    <source>
        <dbReference type="ARBA" id="ARBA00022598"/>
    </source>
</evidence>
<dbReference type="InterPro" id="IPR051602">
    <property type="entry name" value="ACC_Biotin_Carboxylase"/>
</dbReference>
<name>A0A1I0AK13_9ACTN</name>
<reference evidence="12 13" key="1">
    <citation type="submission" date="2016-10" db="EMBL/GenBank/DDBJ databases">
        <authorList>
            <person name="de Groot N.N."/>
        </authorList>
    </citation>
    <scope>NUCLEOTIDE SEQUENCE [LARGE SCALE GENOMIC DNA]</scope>
    <source>
        <strain evidence="12 13">CGMCC 4.5598</strain>
    </source>
</reference>
<keyword evidence="4 8" id="KW-0547">Nucleotide-binding</keyword>
<feature type="domain" description="Biotin carboxylation" evidence="11">
    <location>
        <begin position="10"/>
        <end position="456"/>
    </location>
</feature>
<dbReference type="OrthoDB" id="5166719at2"/>
<dbReference type="GO" id="GO:0046872">
    <property type="term" value="F:metal ion binding"/>
    <property type="evidence" value="ECO:0007669"/>
    <property type="project" value="InterPro"/>
</dbReference>
<sequence length="465" mass="49996">MTQAGGAGPPFETVLVANRGEIALRVVRTCREMGIRTVVVYSTADRDSAAVRLADEAVQIGPPAPRQSYLYPPAIIEAAVSTGAQAVHPGYGFLSESPDFAEICARHGLTFIGPPPEVMARLGDKALARRLMADAGLPVLPGTRDPVSTVAELVPAARRIGLPLIVKASAGGGGRGMAVVRTWEELVPVFRAMRATARSVFGDPGVYLERFWERAKHVEVQVLADEHGAVLHLGERDCSVQRRHQKLVEETPAPRLAEGMARRLAEYAVAGAKSVGYTGAGTFEFLVDEEEAAFIEVNSRLQVEHPVTEMVTGIDLVREQIRVASGLPLPVGQEEVRPRGVALECRVNAEDPERRFAPCPGELAEFVPPGGPFVRVDTHGYPGWRISPDYDSLLAKVVVWAPEREQALARMERALAEFRIGGEGVRTTRDLLRGVMGHPVFRAGTHTTSLLDGTDEPAGGTAPAG</sequence>
<evidence type="ECO:0000313" key="12">
    <source>
        <dbReference type="EMBL" id="SES94572.1"/>
    </source>
</evidence>
<evidence type="ECO:0000256" key="2">
    <source>
        <dbReference type="ARBA" id="ARBA00013263"/>
    </source>
</evidence>
<dbReference type="SMART" id="SM00878">
    <property type="entry name" value="Biotin_carb_C"/>
    <property type="match status" value="1"/>
</dbReference>
<dbReference type="STRING" id="568860.SAMN05421811_101823"/>
<keyword evidence="5 8" id="KW-0067">ATP-binding</keyword>
<dbReference type="EC" id="6.3.4.14" evidence="2"/>
<keyword evidence="3" id="KW-0436">Ligase</keyword>
<accession>A0A1I0AK13</accession>